<dbReference type="PROSITE" id="PS51257">
    <property type="entry name" value="PROKAR_LIPOPROTEIN"/>
    <property type="match status" value="1"/>
</dbReference>
<evidence type="ECO:0000313" key="1">
    <source>
        <dbReference type="EMBL" id="QIS03217.1"/>
    </source>
</evidence>
<dbReference type="RefSeq" id="WP_167462284.1">
    <property type="nucleotide sequence ID" value="NZ_CP046171.1"/>
</dbReference>
<gene>
    <name evidence="1" type="ORF">F5X71_13660</name>
</gene>
<dbReference type="Gene3D" id="3.20.20.80">
    <property type="entry name" value="Glycosidases"/>
    <property type="match status" value="1"/>
</dbReference>
<dbReference type="InterPro" id="IPR017853">
    <property type="entry name" value="GH"/>
</dbReference>
<sequence>MATARLVAALLLGTALTGCVERGPDSVPRTPSTETVMSAPSAEAVVGRSDTTLLLRGRPWWPAGFNAPQLATKWAINIGCGAQVDLDDYFGKLPPNALTRVGIFQALAVDKSTGRLDFSAADAVFAAAQRHGQLILPVLVPQNGDCDDQVFKQRQWYVRGWTETTPVPGRTVLSTRDWIIAAVNRWRSSPVLAGWEVVGEPEPSLCGAGNCSERARSCPRDAAAVLRRFMDESGALIRSLDPHRLIFAGFIGGGQCGTAGTDFADVGMSPQIDVLEYHDYSDDDVALPGDQRDGLATRLRQARALGKPLLVAEIGMHAGSCRSLAERRDSIGASLSGQRAAGSAGALIWAFVPDPRPEECTFDVGPDDPLWSLVAERITLG</sequence>
<dbReference type="Proteomes" id="UP000501705">
    <property type="component" value="Chromosome"/>
</dbReference>
<name>A0A6G9XQM1_NOCBR</name>
<protein>
    <submittedName>
        <fullName evidence="1">Beta-mannosidase</fullName>
    </submittedName>
</protein>
<dbReference type="GO" id="GO:0005576">
    <property type="term" value="C:extracellular region"/>
    <property type="evidence" value="ECO:0007669"/>
    <property type="project" value="UniProtKB-SubCell"/>
</dbReference>
<reference evidence="1 2" key="1">
    <citation type="journal article" date="2019" name="ACS Chem. Biol.">
        <title>Identification and Mobilization of a Cryptic Antibiotic Biosynthesis Gene Locus from a Human-Pathogenic Nocardia Isolate.</title>
        <authorList>
            <person name="Herisse M."/>
            <person name="Ishida K."/>
            <person name="Porter J.L."/>
            <person name="Howden B."/>
            <person name="Hertweck C."/>
            <person name="Stinear T.P."/>
            <person name="Pidot S.J."/>
        </authorList>
    </citation>
    <scope>NUCLEOTIDE SEQUENCE [LARGE SCALE GENOMIC DNA]</scope>
    <source>
        <strain evidence="1 2">AUSMDU00024985</strain>
    </source>
</reference>
<dbReference type="PANTHER" id="PTHR31451">
    <property type="match status" value="1"/>
</dbReference>
<dbReference type="AlphaFoldDB" id="A0A6G9XQM1"/>
<accession>A0A6G9XQM1</accession>
<dbReference type="PANTHER" id="PTHR31451:SF39">
    <property type="entry name" value="MANNAN ENDO-1,4-BETA-MANNOSIDASE 1"/>
    <property type="match status" value="1"/>
</dbReference>
<proteinExistence type="predicted"/>
<dbReference type="InterPro" id="IPR045053">
    <property type="entry name" value="MAN-like"/>
</dbReference>
<evidence type="ECO:0000313" key="2">
    <source>
        <dbReference type="Proteomes" id="UP000501705"/>
    </source>
</evidence>
<dbReference type="GO" id="GO:0016985">
    <property type="term" value="F:mannan endo-1,4-beta-mannosidase activity"/>
    <property type="evidence" value="ECO:0007669"/>
    <property type="project" value="TreeGrafter"/>
</dbReference>
<dbReference type="EMBL" id="CP046171">
    <property type="protein sequence ID" value="QIS03217.1"/>
    <property type="molecule type" value="Genomic_DNA"/>
</dbReference>
<dbReference type="SUPFAM" id="SSF51445">
    <property type="entry name" value="(Trans)glycosidases"/>
    <property type="match status" value="1"/>
</dbReference>
<organism evidence="1 2">
    <name type="scientific">Nocardia brasiliensis</name>
    <dbReference type="NCBI Taxonomy" id="37326"/>
    <lineage>
        <taxon>Bacteria</taxon>
        <taxon>Bacillati</taxon>
        <taxon>Actinomycetota</taxon>
        <taxon>Actinomycetes</taxon>
        <taxon>Mycobacteriales</taxon>
        <taxon>Nocardiaceae</taxon>
        <taxon>Nocardia</taxon>
    </lineage>
</organism>